<dbReference type="STRING" id="210143.A0A1R3HSY6"/>
<proteinExistence type="predicted"/>
<dbReference type="Gramene" id="OMO73428">
    <property type="protein sequence ID" value="OMO73428"/>
    <property type="gene ID" value="CCACVL1_17269"/>
</dbReference>
<comment type="caution">
    <text evidence="1">The sequence shown here is derived from an EMBL/GenBank/DDBJ whole genome shotgun (WGS) entry which is preliminary data.</text>
</comment>
<protein>
    <recommendedName>
        <fullName evidence="3">DUF4283 domain-containing protein</fullName>
    </recommendedName>
</protein>
<evidence type="ECO:0000313" key="1">
    <source>
        <dbReference type="EMBL" id="OMO73428.1"/>
    </source>
</evidence>
<sequence>MDEITFDLEVNKDGNGSEDGWMVGFLTAEKPINRGATMVIPRNLWPELEAPLIGEISQNLFSITFSARISLSDALIEIPWSALGYCFTLNMWPDNLAVGKLYLSMTSYWMLCLDLGGLMSSRAKKVVYTFILKEVRSEKVLQLVEGSVLVSGTEEKENASVGRRRKKVCAANWDIEELIEVPISPFLTLSVGLGGCPITTTQGL</sequence>
<dbReference type="EMBL" id="AWWV01011212">
    <property type="protein sequence ID" value="OMO73428.1"/>
    <property type="molecule type" value="Genomic_DNA"/>
</dbReference>
<keyword evidence="2" id="KW-1185">Reference proteome</keyword>
<gene>
    <name evidence="1" type="ORF">CCACVL1_17269</name>
</gene>
<dbReference type="AlphaFoldDB" id="A0A1R3HSY6"/>
<organism evidence="1 2">
    <name type="scientific">Corchorus capsularis</name>
    <name type="common">Jute</name>
    <dbReference type="NCBI Taxonomy" id="210143"/>
    <lineage>
        <taxon>Eukaryota</taxon>
        <taxon>Viridiplantae</taxon>
        <taxon>Streptophyta</taxon>
        <taxon>Embryophyta</taxon>
        <taxon>Tracheophyta</taxon>
        <taxon>Spermatophyta</taxon>
        <taxon>Magnoliopsida</taxon>
        <taxon>eudicotyledons</taxon>
        <taxon>Gunneridae</taxon>
        <taxon>Pentapetalae</taxon>
        <taxon>rosids</taxon>
        <taxon>malvids</taxon>
        <taxon>Malvales</taxon>
        <taxon>Malvaceae</taxon>
        <taxon>Grewioideae</taxon>
        <taxon>Apeibeae</taxon>
        <taxon>Corchorus</taxon>
    </lineage>
</organism>
<dbReference type="Proteomes" id="UP000188268">
    <property type="component" value="Unassembled WGS sequence"/>
</dbReference>
<evidence type="ECO:0008006" key="3">
    <source>
        <dbReference type="Google" id="ProtNLM"/>
    </source>
</evidence>
<name>A0A1R3HSY6_COCAP</name>
<reference evidence="1 2" key="1">
    <citation type="submission" date="2013-09" db="EMBL/GenBank/DDBJ databases">
        <title>Corchorus capsularis genome sequencing.</title>
        <authorList>
            <person name="Alam M."/>
            <person name="Haque M.S."/>
            <person name="Islam M.S."/>
            <person name="Emdad E.M."/>
            <person name="Islam M.M."/>
            <person name="Ahmed B."/>
            <person name="Halim A."/>
            <person name="Hossen Q.M.M."/>
            <person name="Hossain M.Z."/>
            <person name="Ahmed R."/>
            <person name="Khan M.M."/>
            <person name="Islam R."/>
            <person name="Rashid M.M."/>
            <person name="Khan S.A."/>
            <person name="Rahman M.S."/>
            <person name="Alam M."/>
        </authorList>
    </citation>
    <scope>NUCLEOTIDE SEQUENCE [LARGE SCALE GENOMIC DNA]</scope>
    <source>
        <strain evidence="2">cv. CVL-1</strain>
        <tissue evidence="1">Whole seedling</tissue>
    </source>
</reference>
<evidence type="ECO:0000313" key="2">
    <source>
        <dbReference type="Proteomes" id="UP000188268"/>
    </source>
</evidence>
<accession>A0A1R3HSY6</accession>